<feature type="non-terminal residue" evidence="2">
    <location>
        <position position="65"/>
    </location>
</feature>
<evidence type="ECO:0000313" key="3">
    <source>
        <dbReference type="Proteomes" id="UP000554482"/>
    </source>
</evidence>
<feature type="compositionally biased region" description="Low complexity" evidence="1">
    <location>
        <begin position="42"/>
        <end position="56"/>
    </location>
</feature>
<feature type="compositionally biased region" description="Basic and acidic residues" evidence="1">
    <location>
        <begin position="30"/>
        <end position="39"/>
    </location>
</feature>
<gene>
    <name evidence="2" type="ORF">FRX31_033445</name>
</gene>
<evidence type="ECO:0000313" key="2">
    <source>
        <dbReference type="EMBL" id="KAF5176966.1"/>
    </source>
</evidence>
<reference evidence="2 3" key="1">
    <citation type="submission" date="2020-06" db="EMBL/GenBank/DDBJ databases">
        <title>Transcriptomic and genomic resources for Thalictrum thalictroides and T. hernandezii: Facilitating candidate gene discovery in an emerging model plant lineage.</title>
        <authorList>
            <person name="Arias T."/>
            <person name="Riano-Pachon D.M."/>
            <person name="Di Stilio V.S."/>
        </authorList>
    </citation>
    <scope>NUCLEOTIDE SEQUENCE [LARGE SCALE GENOMIC DNA]</scope>
    <source>
        <strain evidence="3">cv. WT478/WT964</strain>
        <tissue evidence="2">Leaves</tissue>
    </source>
</reference>
<comment type="caution">
    <text evidence="2">The sequence shown here is derived from an EMBL/GenBank/DDBJ whole genome shotgun (WGS) entry which is preliminary data.</text>
</comment>
<organism evidence="2 3">
    <name type="scientific">Thalictrum thalictroides</name>
    <name type="common">Rue-anemone</name>
    <name type="synonym">Anemone thalictroides</name>
    <dbReference type="NCBI Taxonomy" id="46969"/>
    <lineage>
        <taxon>Eukaryota</taxon>
        <taxon>Viridiplantae</taxon>
        <taxon>Streptophyta</taxon>
        <taxon>Embryophyta</taxon>
        <taxon>Tracheophyta</taxon>
        <taxon>Spermatophyta</taxon>
        <taxon>Magnoliopsida</taxon>
        <taxon>Ranunculales</taxon>
        <taxon>Ranunculaceae</taxon>
        <taxon>Thalictroideae</taxon>
        <taxon>Thalictrum</taxon>
    </lineage>
</organism>
<evidence type="ECO:0000256" key="1">
    <source>
        <dbReference type="SAM" id="MobiDB-lite"/>
    </source>
</evidence>
<proteinExistence type="predicted"/>
<accession>A0A7J6UWJ0</accession>
<dbReference type="Proteomes" id="UP000554482">
    <property type="component" value="Unassembled WGS sequence"/>
</dbReference>
<keyword evidence="3" id="KW-1185">Reference proteome</keyword>
<dbReference type="AlphaFoldDB" id="A0A7J6UWJ0"/>
<name>A0A7J6UWJ0_THATH</name>
<protein>
    <submittedName>
        <fullName evidence="2">Uncharacterized protein</fullName>
    </submittedName>
</protein>
<sequence length="65" mass="6986">MDGVPIEKECYNAYAQYLIMFGIPREEDESVIRSPRDGGEVTAAQSSSGSGSSTARSAKKRKGSK</sequence>
<dbReference type="EMBL" id="JABWDY010042007">
    <property type="protein sequence ID" value="KAF5176966.1"/>
    <property type="molecule type" value="Genomic_DNA"/>
</dbReference>
<feature type="region of interest" description="Disordered" evidence="1">
    <location>
        <begin position="29"/>
        <end position="65"/>
    </location>
</feature>